<evidence type="ECO:0008006" key="3">
    <source>
        <dbReference type="Google" id="ProtNLM"/>
    </source>
</evidence>
<dbReference type="Gene3D" id="1.10.3730.20">
    <property type="match status" value="1"/>
</dbReference>
<feature type="transmembrane region" description="Helical" evidence="1">
    <location>
        <begin position="100"/>
        <end position="119"/>
    </location>
</feature>
<evidence type="ECO:0000256" key="1">
    <source>
        <dbReference type="SAM" id="Phobius"/>
    </source>
</evidence>
<dbReference type="AlphaFoldDB" id="A0A6C0APX2"/>
<reference evidence="2" key="1">
    <citation type="journal article" date="2020" name="Nature">
        <title>Giant virus diversity and host interactions through global metagenomics.</title>
        <authorList>
            <person name="Schulz F."/>
            <person name="Roux S."/>
            <person name="Paez-Espino D."/>
            <person name="Jungbluth S."/>
            <person name="Walsh D.A."/>
            <person name="Denef V.J."/>
            <person name="McMahon K.D."/>
            <person name="Konstantinidis K.T."/>
            <person name="Eloe-Fadrosh E.A."/>
            <person name="Kyrpides N.C."/>
            <person name="Woyke T."/>
        </authorList>
    </citation>
    <scope>NUCLEOTIDE SEQUENCE</scope>
    <source>
        <strain evidence="2">GVMAG-S-1101164-72</strain>
    </source>
</reference>
<keyword evidence="1" id="KW-0812">Transmembrane</keyword>
<name>A0A6C0APX2_9ZZZZ</name>
<dbReference type="InterPro" id="IPR037185">
    <property type="entry name" value="EmrE-like"/>
</dbReference>
<organism evidence="2">
    <name type="scientific">viral metagenome</name>
    <dbReference type="NCBI Taxonomy" id="1070528"/>
    <lineage>
        <taxon>unclassified sequences</taxon>
        <taxon>metagenomes</taxon>
        <taxon>organismal metagenomes</taxon>
    </lineage>
</organism>
<feature type="transmembrane region" description="Helical" evidence="1">
    <location>
        <begin position="42"/>
        <end position="64"/>
    </location>
</feature>
<proteinExistence type="predicted"/>
<keyword evidence="1" id="KW-0472">Membrane</keyword>
<accession>A0A6C0APX2</accession>
<feature type="transmembrane region" description="Helical" evidence="1">
    <location>
        <begin position="70"/>
        <end position="88"/>
    </location>
</feature>
<protein>
    <recommendedName>
        <fullName evidence="3">EamA domain-containing protein</fullName>
    </recommendedName>
</protein>
<dbReference type="EMBL" id="MN740760">
    <property type="protein sequence ID" value="QHS81794.1"/>
    <property type="molecule type" value="Genomic_DNA"/>
</dbReference>
<dbReference type="SUPFAM" id="SSF103481">
    <property type="entry name" value="Multidrug resistance efflux transporter EmrE"/>
    <property type="match status" value="1"/>
</dbReference>
<evidence type="ECO:0000313" key="2">
    <source>
        <dbReference type="EMBL" id="QHS81794.1"/>
    </source>
</evidence>
<sequence length="149" mass="16613">MILVWIVIGSGTVKFSDTRLQFFFLDLVTNSCPSVGMLKWSVLLYGGLLAFIDVVMMPITKGVAAKTLPLWLMAVPTLVYAADPWIFLQSLRLESMVVMNFIWDLLSDVMVTFVGLFILGEKISLFKGIGICLSFISIFLLTCEDEACK</sequence>
<feature type="transmembrane region" description="Helical" evidence="1">
    <location>
        <begin position="125"/>
        <end position="143"/>
    </location>
</feature>
<keyword evidence="1" id="KW-1133">Transmembrane helix</keyword>